<evidence type="ECO:0000313" key="1">
    <source>
        <dbReference type="EMBL" id="GAA1177401.1"/>
    </source>
</evidence>
<sequence>MSPAQLASAETAAMPRTVLSDLVAAVKDDPEGLPAVIQGRVQRSQEADNVCMMGGWTN</sequence>
<organism evidence="1 2">
    <name type="scientific">Streptomyces hebeiensis</name>
    <dbReference type="NCBI Taxonomy" id="229486"/>
    <lineage>
        <taxon>Bacteria</taxon>
        <taxon>Bacillati</taxon>
        <taxon>Actinomycetota</taxon>
        <taxon>Actinomycetes</taxon>
        <taxon>Kitasatosporales</taxon>
        <taxon>Streptomycetaceae</taxon>
        <taxon>Streptomyces</taxon>
    </lineage>
</organism>
<dbReference type="Proteomes" id="UP001501371">
    <property type="component" value="Unassembled WGS sequence"/>
</dbReference>
<comment type="caution">
    <text evidence="1">The sequence shown here is derived from an EMBL/GenBank/DDBJ whole genome shotgun (WGS) entry which is preliminary data.</text>
</comment>
<dbReference type="EMBL" id="BAAAKV010000033">
    <property type="protein sequence ID" value="GAA1177401.1"/>
    <property type="molecule type" value="Genomic_DNA"/>
</dbReference>
<evidence type="ECO:0000313" key="2">
    <source>
        <dbReference type="Proteomes" id="UP001501371"/>
    </source>
</evidence>
<dbReference type="RefSeq" id="WP_344277941.1">
    <property type="nucleotide sequence ID" value="NZ_BAAAKV010000033.1"/>
</dbReference>
<name>A0ABP4FJ11_9ACTN</name>
<keyword evidence="2" id="KW-1185">Reference proteome</keyword>
<accession>A0ABP4FJ11</accession>
<gene>
    <name evidence="1" type="ORF">GCM10009654_38370</name>
</gene>
<protein>
    <submittedName>
        <fullName evidence="1">Uncharacterized protein</fullName>
    </submittedName>
</protein>
<proteinExistence type="predicted"/>
<reference evidence="2" key="1">
    <citation type="journal article" date="2019" name="Int. J. Syst. Evol. Microbiol.">
        <title>The Global Catalogue of Microorganisms (GCM) 10K type strain sequencing project: providing services to taxonomists for standard genome sequencing and annotation.</title>
        <authorList>
            <consortium name="The Broad Institute Genomics Platform"/>
            <consortium name="The Broad Institute Genome Sequencing Center for Infectious Disease"/>
            <person name="Wu L."/>
            <person name="Ma J."/>
        </authorList>
    </citation>
    <scope>NUCLEOTIDE SEQUENCE [LARGE SCALE GENOMIC DNA]</scope>
    <source>
        <strain evidence="2">JCM 12696</strain>
    </source>
</reference>